<dbReference type="NCBIfam" id="TIGR00466">
    <property type="entry name" value="kdsB"/>
    <property type="match status" value="1"/>
</dbReference>
<dbReference type="EMBL" id="WTPX01000016">
    <property type="protein sequence ID" value="NNJ24759.1"/>
    <property type="molecule type" value="Genomic_DNA"/>
</dbReference>
<comment type="pathway">
    <text evidence="4">Nucleotide-sugar biosynthesis; CMP-3-deoxy-D-manno-octulosonate biosynthesis; CMP-3-deoxy-D-manno-octulosonate from 3-deoxy-D-manno-octulosonate and CTP: step 1/1.</text>
</comment>
<keyword evidence="1 4" id="KW-0808">Transferase</keyword>
<evidence type="ECO:0000256" key="2">
    <source>
        <dbReference type="ARBA" id="ARBA00022695"/>
    </source>
</evidence>
<dbReference type="SUPFAM" id="SSF53448">
    <property type="entry name" value="Nucleotide-diphospho-sugar transferases"/>
    <property type="match status" value="1"/>
</dbReference>
<dbReference type="CDD" id="cd02517">
    <property type="entry name" value="CMP-KDO-Synthetase"/>
    <property type="match status" value="1"/>
</dbReference>
<comment type="catalytic activity">
    <reaction evidence="4">
        <text>3-deoxy-alpha-D-manno-oct-2-ulosonate + CTP = CMP-3-deoxy-beta-D-manno-octulosonate + diphosphate</text>
        <dbReference type="Rhea" id="RHEA:23448"/>
        <dbReference type="ChEBI" id="CHEBI:33019"/>
        <dbReference type="ChEBI" id="CHEBI:37563"/>
        <dbReference type="ChEBI" id="CHEBI:85986"/>
        <dbReference type="ChEBI" id="CHEBI:85987"/>
        <dbReference type="EC" id="2.7.7.38"/>
    </reaction>
</comment>
<dbReference type="InterPro" id="IPR003329">
    <property type="entry name" value="Cytidylyl_trans"/>
</dbReference>
<dbReference type="PANTHER" id="PTHR42866">
    <property type="entry name" value="3-DEOXY-MANNO-OCTULOSONATE CYTIDYLYLTRANSFERASE"/>
    <property type="match status" value="1"/>
</dbReference>
<gene>
    <name evidence="5" type="primary">kpsU</name>
    <name evidence="4" type="synonym">kdsB</name>
    <name evidence="5" type="ORF">LzC2_08190</name>
</gene>
<evidence type="ECO:0000256" key="3">
    <source>
        <dbReference type="ARBA" id="ARBA00022985"/>
    </source>
</evidence>
<keyword evidence="3 4" id="KW-0448">Lipopolysaccharide biosynthesis</keyword>
<evidence type="ECO:0000256" key="1">
    <source>
        <dbReference type="ARBA" id="ARBA00022679"/>
    </source>
</evidence>
<evidence type="ECO:0000313" key="6">
    <source>
        <dbReference type="Proteomes" id="UP000609651"/>
    </source>
</evidence>
<dbReference type="RefSeq" id="WP_171184049.1">
    <property type="nucleotide sequence ID" value="NZ_WTPX01000016.1"/>
</dbReference>
<comment type="caution">
    <text evidence="5">The sequence shown here is derived from an EMBL/GenBank/DDBJ whole genome shotgun (WGS) entry which is preliminary data.</text>
</comment>
<dbReference type="InterPro" id="IPR029044">
    <property type="entry name" value="Nucleotide-diphossugar_trans"/>
</dbReference>
<evidence type="ECO:0000313" key="5">
    <source>
        <dbReference type="EMBL" id="NNJ24759.1"/>
    </source>
</evidence>
<dbReference type="HAMAP" id="MF_00057">
    <property type="entry name" value="KdsB"/>
    <property type="match status" value="1"/>
</dbReference>
<comment type="similarity">
    <text evidence="4">Belongs to the KdsB family.</text>
</comment>
<dbReference type="Proteomes" id="UP000609651">
    <property type="component" value="Unassembled WGS sequence"/>
</dbReference>
<dbReference type="EC" id="2.7.7.38" evidence="4"/>
<dbReference type="InterPro" id="IPR004528">
    <property type="entry name" value="KdsB"/>
</dbReference>
<reference evidence="5 6" key="1">
    <citation type="journal article" date="2020" name="Syst. Appl. Microbiol.">
        <title>Alienimonas chondri sp. nov., a novel planctomycete isolated from the biofilm of the red alga Chondrus crispus.</title>
        <authorList>
            <person name="Vitorino I."/>
            <person name="Albuquerque L."/>
            <person name="Wiegand S."/>
            <person name="Kallscheuer N."/>
            <person name="da Costa M.S."/>
            <person name="Lobo-da-Cunha A."/>
            <person name="Jogler C."/>
            <person name="Lage O.M."/>
        </authorList>
    </citation>
    <scope>NUCLEOTIDE SEQUENCE [LARGE SCALE GENOMIC DNA]</scope>
    <source>
        <strain evidence="5 6">LzC2</strain>
    </source>
</reference>
<dbReference type="Pfam" id="PF02348">
    <property type="entry name" value="CTP_transf_3"/>
    <property type="match status" value="1"/>
</dbReference>
<name>A0ABX1V9I8_9PLAN</name>
<keyword evidence="4" id="KW-0963">Cytoplasm</keyword>
<dbReference type="PANTHER" id="PTHR42866:SF2">
    <property type="entry name" value="3-DEOXY-MANNO-OCTULOSONATE CYTIDYLYLTRANSFERASE, MITOCHONDRIAL"/>
    <property type="match status" value="1"/>
</dbReference>
<dbReference type="Gene3D" id="3.90.550.10">
    <property type="entry name" value="Spore Coat Polysaccharide Biosynthesis Protein SpsA, Chain A"/>
    <property type="match status" value="1"/>
</dbReference>
<evidence type="ECO:0000256" key="4">
    <source>
        <dbReference type="HAMAP-Rule" id="MF_00057"/>
    </source>
</evidence>
<sequence>MPVLGVIPARLQSARLPEKLLLRETGRSLLEHTYRAASHATSLDELVVATDSPEIAAEVKRFGGVVEMTGEHPSGTDRLAEVARRRNEFDVLVNVQGDEPEIDPAAIDLLAAAVRDTDAEMATLCSPMTDLDAFRDPANVKVVCDPTGRALYFSRSPIPHPRDAAEHPGGVPENARLHIGAYSYRRDFLIRLSELPPSRLERVEKLEQLRALEAGCTLRVCEVAAHACGVDTRADYNAFVARFHARETRPAP</sequence>
<organism evidence="5 6">
    <name type="scientific">Alienimonas chondri</name>
    <dbReference type="NCBI Taxonomy" id="2681879"/>
    <lineage>
        <taxon>Bacteria</taxon>
        <taxon>Pseudomonadati</taxon>
        <taxon>Planctomycetota</taxon>
        <taxon>Planctomycetia</taxon>
        <taxon>Planctomycetales</taxon>
        <taxon>Planctomycetaceae</taxon>
        <taxon>Alienimonas</taxon>
    </lineage>
</organism>
<accession>A0ABX1V9I8</accession>
<protein>
    <recommendedName>
        <fullName evidence="4">3-deoxy-manno-octulosonate cytidylyltransferase</fullName>
        <ecNumber evidence="4">2.7.7.38</ecNumber>
    </recommendedName>
    <alternativeName>
        <fullName evidence="4">CMP-2-keto-3-deoxyoctulosonic acid synthase</fullName>
        <shortName evidence="4">CKS</shortName>
        <shortName evidence="4">CMP-KDO synthase</shortName>
    </alternativeName>
</protein>
<dbReference type="GO" id="GO:0008690">
    <property type="term" value="F:3-deoxy-manno-octulosonate cytidylyltransferase activity"/>
    <property type="evidence" value="ECO:0007669"/>
    <property type="project" value="UniProtKB-EC"/>
</dbReference>
<comment type="function">
    <text evidence="4">Activates KDO (a required 8-carbon sugar) for incorporation into bacterial lipopolysaccharide in Gram-negative bacteria.</text>
</comment>
<comment type="subcellular location">
    <subcellularLocation>
        <location evidence="4">Cytoplasm</location>
    </subcellularLocation>
</comment>
<proteinExistence type="inferred from homology"/>
<keyword evidence="2 4" id="KW-0548">Nucleotidyltransferase</keyword>
<dbReference type="NCBIfam" id="NF003952">
    <property type="entry name" value="PRK05450.1-5"/>
    <property type="match status" value="1"/>
</dbReference>
<keyword evidence="6" id="KW-1185">Reference proteome</keyword>